<evidence type="ECO:0000313" key="13">
    <source>
        <dbReference type="Proteomes" id="UP001187192"/>
    </source>
</evidence>
<dbReference type="GO" id="GO:0043565">
    <property type="term" value="F:sequence-specific DNA binding"/>
    <property type="evidence" value="ECO:0007669"/>
    <property type="project" value="TreeGrafter"/>
</dbReference>
<feature type="compositionally biased region" description="Polar residues" evidence="8">
    <location>
        <begin position="1"/>
        <end position="13"/>
    </location>
</feature>
<dbReference type="Pfam" id="PF20451">
    <property type="entry name" value="Calmod_bind_M"/>
    <property type="match status" value="1"/>
</dbReference>
<keyword evidence="5" id="KW-0010">Activator</keyword>
<proteinExistence type="inferred from homology"/>
<accession>A0AA88DAN9</accession>
<gene>
    <name evidence="12" type="ORF">TIFTF001_020055</name>
</gene>
<dbReference type="GO" id="GO:0080142">
    <property type="term" value="P:regulation of salicylic acid biosynthetic process"/>
    <property type="evidence" value="ECO:0007669"/>
    <property type="project" value="TreeGrafter"/>
</dbReference>
<dbReference type="PANTHER" id="PTHR31713">
    <property type="entry name" value="OS02G0177800 PROTEIN"/>
    <property type="match status" value="1"/>
</dbReference>
<dbReference type="EMBL" id="BTGU01000035">
    <property type="protein sequence ID" value="GMN50905.1"/>
    <property type="molecule type" value="Genomic_DNA"/>
</dbReference>
<evidence type="ECO:0000256" key="1">
    <source>
        <dbReference type="ARBA" id="ARBA00004123"/>
    </source>
</evidence>
<evidence type="ECO:0000256" key="5">
    <source>
        <dbReference type="ARBA" id="ARBA00023159"/>
    </source>
</evidence>
<dbReference type="InterPro" id="IPR046830">
    <property type="entry name" value="Calmod_bind_M"/>
</dbReference>
<keyword evidence="4" id="KW-0238">DNA-binding</keyword>
<dbReference type="Proteomes" id="UP001187192">
    <property type="component" value="Unassembled WGS sequence"/>
</dbReference>
<comment type="subcellular location">
    <subcellularLocation>
        <location evidence="1">Nucleus</location>
    </subcellularLocation>
</comment>
<dbReference type="InterPro" id="IPR046829">
    <property type="entry name" value="Calmod_bind_C"/>
</dbReference>
<keyword evidence="13" id="KW-1185">Reference proteome</keyword>
<reference evidence="12" key="1">
    <citation type="submission" date="2023-07" db="EMBL/GenBank/DDBJ databases">
        <title>draft genome sequence of fig (Ficus carica).</title>
        <authorList>
            <person name="Takahashi T."/>
            <person name="Nishimura K."/>
        </authorList>
    </citation>
    <scope>NUCLEOTIDE SEQUENCE</scope>
</reference>
<dbReference type="Pfam" id="PF07887">
    <property type="entry name" value="Calmodulin_bind"/>
    <property type="match status" value="1"/>
</dbReference>
<dbReference type="GO" id="GO:0005516">
    <property type="term" value="F:calmodulin binding"/>
    <property type="evidence" value="ECO:0007669"/>
    <property type="project" value="InterPro"/>
</dbReference>
<dbReference type="InterPro" id="IPR046831">
    <property type="entry name" value="Calmodulin_bind_N"/>
</dbReference>
<dbReference type="PANTHER" id="PTHR31713:SF18">
    <property type="entry name" value="OS02G0177800 PROTEIN"/>
    <property type="match status" value="1"/>
</dbReference>
<protein>
    <recommendedName>
        <fullName evidence="14">Calmodulin-binding protein</fullName>
    </recommendedName>
</protein>
<evidence type="ECO:0000259" key="9">
    <source>
        <dbReference type="Pfam" id="PF07887"/>
    </source>
</evidence>
<dbReference type="AlphaFoldDB" id="A0AA88DAN9"/>
<evidence type="ECO:0000259" key="10">
    <source>
        <dbReference type="Pfam" id="PF20451"/>
    </source>
</evidence>
<name>A0AA88DAN9_FICCA</name>
<evidence type="ECO:0000259" key="11">
    <source>
        <dbReference type="Pfam" id="PF20452"/>
    </source>
</evidence>
<keyword evidence="6" id="KW-0804">Transcription</keyword>
<dbReference type="GO" id="GO:0003700">
    <property type="term" value="F:DNA-binding transcription factor activity"/>
    <property type="evidence" value="ECO:0007669"/>
    <property type="project" value="TreeGrafter"/>
</dbReference>
<evidence type="ECO:0000313" key="12">
    <source>
        <dbReference type="EMBL" id="GMN50905.1"/>
    </source>
</evidence>
<evidence type="ECO:0000256" key="8">
    <source>
        <dbReference type="SAM" id="MobiDB-lite"/>
    </source>
</evidence>
<evidence type="ECO:0000256" key="4">
    <source>
        <dbReference type="ARBA" id="ARBA00023125"/>
    </source>
</evidence>
<feature type="domain" description="Calmodulin binding protein-like N-terminal" evidence="9">
    <location>
        <begin position="118"/>
        <end position="265"/>
    </location>
</feature>
<feature type="domain" description="Calmodulin binding protein central" evidence="10">
    <location>
        <begin position="277"/>
        <end position="326"/>
    </location>
</feature>
<keyword evidence="3" id="KW-0805">Transcription regulation</keyword>
<evidence type="ECO:0000256" key="3">
    <source>
        <dbReference type="ARBA" id="ARBA00023015"/>
    </source>
</evidence>
<feature type="domain" description="Calmodulin binding protein C-terminal" evidence="11">
    <location>
        <begin position="332"/>
        <end position="393"/>
    </location>
</feature>
<dbReference type="InterPro" id="IPR012416">
    <property type="entry name" value="CBP60"/>
</dbReference>
<evidence type="ECO:0000256" key="6">
    <source>
        <dbReference type="ARBA" id="ARBA00023163"/>
    </source>
</evidence>
<organism evidence="12 13">
    <name type="scientific">Ficus carica</name>
    <name type="common">Common fig</name>
    <dbReference type="NCBI Taxonomy" id="3494"/>
    <lineage>
        <taxon>Eukaryota</taxon>
        <taxon>Viridiplantae</taxon>
        <taxon>Streptophyta</taxon>
        <taxon>Embryophyta</taxon>
        <taxon>Tracheophyta</taxon>
        <taxon>Spermatophyta</taxon>
        <taxon>Magnoliopsida</taxon>
        <taxon>eudicotyledons</taxon>
        <taxon>Gunneridae</taxon>
        <taxon>Pentapetalae</taxon>
        <taxon>rosids</taxon>
        <taxon>fabids</taxon>
        <taxon>Rosales</taxon>
        <taxon>Moraceae</taxon>
        <taxon>Ficeae</taxon>
        <taxon>Ficus</taxon>
    </lineage>
</organism>
<keyword evidence="7" id="KW-0539">Nucleus</keyword>
<evidence type="ECO:0008006" key="14">
    <source>
        <dbReference type="Google" id="ProtNLM"/>
    </source>
</evidence>
<evidence type="ECO:0000256" key="7">
    <source>
        <dbReference type="ARBA" id="ARBA00023242"/>
    </source>
</evidence>
<feature type="region of interest" description="Disordered" evidence="8">
    <location>
        <begin position="1"/>
        <end position="52"/>
    </location>
</feature>
<dbReference type="GO" id="GO:0005634">
    <property type="term" value="C:nucleus"/>
    <property type="evidence" value="ECO:0007669"/>
    <property type="project" value="UniProtKB-SubCell"/>
</dbReference>
<evidence type="ECO:0000256" key="2">
    <source>
        <dbReference type="ARBA" id="ARBA00007214"/>
    </source>
</evidence>
<dbReference type="Pfam" id="PF20452">
    <property type="entry name" value="Calmod_bind_C"/>
    <property type="match status" value="1"/>
</dbReference>
<comment type="caution">
    <text evidence="12">The sequence shown here is derived from an EMBL/GenBank/DDBJ whole genome shotgun (WGS) entry which is preliminary data.</text>
</comment>
<comment type="similarity">
    <text evidence="2">Belongs to the plant ACBP60 protein family.</text>
</comment>
<sequence>MDDSGQTLSNQTGRYRLDSVKMQTRYMERSNSLAREKRGLDSASAEEVQPDRKRPALASVIVEALKVDSLQKLCSSLEPILRRVVSEEVERALAKLGPAKLTGRSSPKRIEGPDGRNLQLHFRSRLSLPLFTGGKVEGEQGAAIHVVLIDAHTGHVVTTGPESSVKLDVIVLEGDFNNEDDDIWTEEEFESHVVKEREGKRPLLTGDLQVTMKEGVGTLGELTFTDNSSWIRSRKFRLGLKVAPGSCEGIRIREAKTEAFTVKDHRGELYKKHYPPALNDDVWRLEKIGKDGSFHKRLNKAGIFTILGSGMSNKMWDALVEHAKTCVLSGNLYVYYPEDERSVGVVFNNIYALSGLIANGQYYSADSLSDSQKVCVDTLVKKAYDNWMHVIEYDGKSLLSSQPEKGSCASHMDNPIVSQDYSNSFDQQFVLPALPVPVPLEQPTMDPGLTGYNDGMVTRFSTPSQNGNLNAPVHFGGSSFSLQNQLPGTLNQAQMQSENALVLGPPQSSASGFQNLGASNLTSFSGVEDFFPEEEICTRSHEMLENEDMQHLLRIFNMGGQGHVPNVAEDRYPYSSGYPNTSLNYNFDDDRSRSGKAVVGWLKLKAALRWGIFVRKRAAERRAQLASPSVPVPVPNWVEVSNRSKDSVPACTVSKFYPLTTAYLVVVLLFKEVVPLNFYFASLRLNRQIQAVSTEDVCQPETRRIQSGNVSQA</sequence>